<dbReference type="Proteomes" id="UP000541444">
    <property type="component" value="Unassembled WGS sequence"/>
</dbReference>
<dbReference type="OrthoDB" id="1938625at2759"/>
<proteinExistence type="predicted"/>
<organism evidence="1 2">
    <name type="scientific">Kingdonia uniflora</name>
    <dbReference type="NCBI Taxonomy" id="39325"/>
    <lineage>
        <taxon>Eukaryota</taxon>
        <taxon>Viridiplantae</taxon>
        <taxon>Streptophyta</taxon>
        <taxon>Embryophyta</taxon>
        <taxon>Tracheophyta</taxon>
        <taxon>Spermatophyta</taxon>
        <taxon>Magnoliopsida</taxon>
        <taxon>Ranunculales</taxon>
        <taxon>Circaeasteraceae</taxon>
        <taxon>Kingdonia</taxon>
    </lineage>
</organism>
<dbReference type="EMBL" id="JACGCM010002674">
    <property type="protein sequence ID" value="KAF6136796.1"/>
    <property type="molecule type" value="Genomic_DNA"/>
</dbReference>
<gene>
    <name evidence="1" type="ORF">GIB67_033582</name>
</gene>
<keyword evidence="2" id="KW-1185">Reference proteome</keyword>
<protein>
    <submittedName>
        <fullName evidence="1">Uncharacterized protein</fullName>
    </submittedName>
</protein>
<sequence>MGVGDVPNLTSLAKTLGCGVETLPSTYLWLPLGEKYTSKALWDPVIERFSKRFSGWKAKYISKGGRVTLLKKTENPLTIFLLCPSADSIWIELFTGVGSRFRNVKEFLTNWKTRGLVGWDRWAVIGFLKEGMMVSSSAMVGWVSKEGQISKEGHANIIRVLLHLKSCDSYQTRVNYYSLSLSVIK</sequence>
<dbReference type="AlphaFoldDB" id="A0A7J7L2D6"/>
<evidence type="ECO:0000313" key="1">
    <source>
        <dbReference type="EMBL" id="KAF6136796.1"/>
    </source>
</evidence>
<name>A0A7J7L2D6_9MAGN</name>
<evidence type="ECO:0000313" key="2">
    <source>
        <dbReference type="Proteomes" id="UP000541444"/>
    </source>
</evidence>
<comment type="caution">
    <text evidence="1">The sequence shown here is derived from an EMBL/GenBank/DDBJ whole genome shotgun (WGS) entry which is preliminary data.</text>
</comment>
<dbReference type="PANTHER" id="PTHR33116:SF78">
    <property type="entry name" value="OS12G0587133 PROTEIN"/>
    <property type="match status" value="1"/>
</dbReference>
<reference evidence="1 2" key="1">
    <citation type="journal article" date="2020" name="IScience">
        <title>Genome Sequencing of the Endangered Kingdonia uniflora (Circaeasteraceae, Ranunculales) Reveals Potential Mechanisms of Evolutionary Specialization.</title>
        <authorList>
            <person name="Sun Y."/>
            <person name="Deng T."/>
            <person name="Zhang A."/>
            <person name="Moore M.J."/>
            <person name="Landis J.B."/>
            <person name="Lin N."/>
            <person name="Zhang H."/>
            <person name="Zhang X."/>
            <person name="Huang J."/>
            <person name="Zhang X."/>
            <person name="Sun H."/>
            <person name="Wang H."/>
        </authorList>
    </citation>
    <scope>NUCLEOTIDE SEQUENCE [LARGE SCALE GENOMIC DNA]</scope>
    <source>
        <strain evidence="1">TB1705</strain>
        <tissue evidence="1">Leaf</tissue>
    </source>
</reference>
<accession>A0A7J7L2D6</accession>
<dbReference type="PANTHER" id="PTHR33116">
    <property type="entry name" value="REVERSE TRANSCRIPTASE ZINC-BINDING DOMAIN-CONTAINING PROTEIN-RELATED-RELATED"/>
    <property type="match status" value="1"/>
</dbReference>